<accession>A0AAN7WPV4</accession>
<protein>
    <submittedName>
        <fullName evidence="1">Uncharacterized protein</fullName>
    </submittedName>
</protein>
<comment type="caution">
    <text evidence="1">The sequence shown here is derived from an EMBL/GenBank/DDBJ whole genome shotgun (WGS) entry which is preliminary data.</text>
</comment>
<dbReference type="EMBL" id="JAWIZZ010000029">
    <property type="protein sequence ID" value="KAK5781833.1"/>
    <property type="molecule type" value="Genomic_DNA"/>
</dbReference>
<dbReference type="Proteomes" id="UP001306508">
    <property type="component" value="Unassembled WGS sequence"/>
</dbReference>
<proteinExistence type="predicted"/>
<reference evidence="2" key="1">
    <citation type="submission" date="2023-07" db="EMBL/GenBank/DDBJ databases">
        <title>A draft genome of Kazachstania heterogenica Y-27499.</title>
        <authorList>
            <person name="Donic C."/>
            <person name="Kralova J.S."/>
            <person name="Fidel L."/>
            <person name="Ben-Dor S."/>
            <person name="Jung S."/>
        </authorList>
    </citation>
    <scope>NUCLEOTIDE SEQUENCE [LARGE SCALE GENOMIC DNA]</scope>
    <source>
        <strain evidence="2">Y27499</strain>
    </source>
</reference>
<dbReference type="AlphaFoldDB" id="A0AAN7WPV4"/>
<name>A0AAN7WPV4_9SACH</name>
<organism evidence="1 2">
    <name type="scientific">Arxiozyma heterogenica</name>
    <dbReference type="NCBI Taxonomy" id="278026"/>
    <lineage>
        <taxon>Eukaryota</taxon>
        <taxon>Fungi</taxon>
        <taxon>Dikarya</taxon>
        <taxon>Ascomycota</taxon>
        <taxon>Saccharomycotina</taxon>
        <taxon>Saccharomycetes</taxon>
        <taxon>Saccharomycetales</taxon>
        <taxon>Saccharomycetaceae</taxon>
        <taxon>Arxiozyma</taxon>
    </lineage>
</organism>
<gene>
    <name evidence="1" type="ORF">RI543_000735</name>
</gene>
<keyword evidence="2" id="KW-1185">Reference proteome</keyword>
<sequence length="61" mass="7133">MSQASKFIQNYCSHNLYHFQKYLKRLSLSYEVTSKISIRTVNNALKSGIYIQKKIDGSKFI</sequence>
<evidence type="ECO:0000313" key="1">
    <source>
        <dbReference type="EMBL" id="KAK5781833.1"/>
    </source>
</evidence>
<evidence type="ECO:0000313" key="2">
    <source>
        <dbReference type="Proteomes" id="UP001306508"/>
    </source>
</evidence>